<feature type="compositionally biased region" description="Acidic residues" evidence="2">
    <location>
        <begin position="448"/>
        <end position="460"/>
    </location>
</feature>
<accession>A0A835TJ07</accession>
<reference evidence="5" key="1">
    <citation type="journal article" date="2020" name="bioRxiv">
        <title>Comparative genomics of Chlamydomonas.</title>
        <authorList>
            <person name="Craig R.J."/>
            <person name="Hasan A.R."/>
            <person name="Ness R.W."/>
            <person name="Keightley P.D."/>
        </authorList>
    </citation>
    <scope>NUCLEOTIDE SEQUENCE</scope>
    <source>
        <strain evidence="5">SAG 7.73</strain>
    </source>
</reference>
<keyword evidence="3" id="KW-0732">Signal</keyword>
<dbReference type="InterPro" id="IPR022742">
    <property type="entry name" value="Hydrolase_4"/>
</dbReference>
<gene>
    <name evidence="5" type="ORF">HXX76_004655</name>
</gene>
<dbReference type="Gene3D" id="3.40.50.1820">
    <property type="entry name" value="alpha/beta hydrolase"/>
    <property type="match status" value="2"/>
</dbReference>
<sequence>MAAAVLVALLAAAAAFLAALPYESELVHSPLLRNTSLTPDARPLSPGAGSDLPYTRTTLYFNSSGTACEAWLYTPVQGPAPHPVVIMAHGLGAQKDLGLHRYAHPFAAAGMAVLVFDYRTFGGSDGEPRHWVSPQRHVEDWRAALAFVKGGGLGPGYDTERVSLWGTSFAGGHVLVTAAGLQPGYVRSIVSMVPHLDGVETAKSNLRTRGLPAVARLLAAAAHDKLRAAASLALDRLQSVLAPPAPNATAPAAAAGSKAAAASAAATDSPAAAVERVLAALRPAAADAVARLRSAAAPLLTPAYVKLLGAPGELALMQLRPAEIAAYFSKHPKEYQGGWRPLVLARVALETSSYRPITALERLAGVPLLFVSAAEDSLCPAAAVRAAAAAAPGGAAEYLELPCDHFSAYGGEHLQAASERMVAFLRKHFGMQEAASGPGSGAAPAAEAEAEAAEAVEAEAEQGQQSGGSGVGEEEEGLAPHGGSEVEAGAAGAAVGGEAPPEVEVA</sequence>
<dbReference type="InterPro" id="IPR029058">
    <property type="entry name" value="AB_hydrolase_fold"/>
</dbReference>
<dbReference type="PANTHER" id="PTHR22946">
    <property type="entry name" value="DIENELACTONE HYDROLASE DOMAIN-CONTAINING PROTEIN-RELATED"/>
    <property type="match status" value="1"/>
</dbReference>
<feature type="signal peptide" evidence="3">
    <location>
        <begin position="1"/>
        <end position="19"/>
    </location>
</feature>
<evidence type="ECO:0000256" key="1">
    <source>
        <dbReference type="ARBA" id="ARBA00022801"/>
    </source>
</evidence>
<feature type="region of interest" description="Disordered" evidence="2">
    <location>
        <begin position="435"/>
        <end position="506"/>
    </location>
</feature>
<dbReference type="Pfam" id="PF12146">
    <property type="entry name" value="Hydrolase_4"/>
    <property type="match status" value="1"/>
</dbReference>
<dbReference type="EMBL" id="JAEHOC010000008">
    <property type="protein sequence ID" value="KAG2439296.1"/>
    <property type="molecule type" value="Genomic_DNA"/>
</dbReference>
<name>A0A835TJ07_CHLIN</name>
<dbReference type="SUPFAM" id="SSF53474">
    <property type="entry name" value="alpha/beta-Hydrolases"/>
    <property type="match status" value="1"/>
</dbReference>
<evidence type="ECO:0000259" key="4">
    <source>
        <dbReference type="Pfam" id="PF12146"/>
    </source>
</evidence>
<feature type="compositionally biased region" description="Low complexity" evidence="2">
    <location>
        <begin position="485"/>
        <end position="506"/>
    </location>
</feature>
<dbReference type="OrthoDB" id="2498029at2759"/>
<dbReference type="AlphaFoldDB" id="A0A835TJ07"/>
<evidence type="ECO:0000256" key="2">
    <source>
        <dbReference type="SAM" id="MobiDB-lite"/>
    </source>
</evidence>
<feature type="domain" description="Serine aminopeptidase S33" evidence="4">
    <location>
        <begin position="80"/>
        <end position="208"/>
    </location>
</feature>
<evidence type="ECO:0000256" key="3">
    <source>
        <dbReference type="SAM" id="SignalP"/>
    </source>
</evidence>
<dbReference type="Proteomes" id="UP000650467">
    <property type="component" value="Unassembled WGS sequence"/>
</dbReference>
<evidence type="ECO:0000313" key="5">
    <source>
        <dbReference type="EMBL" id="KAG2439296.1"/>
    </source>
</evidence>
<evidence type="ECO:0000313" key="6">
    <source>
        <dbReference type="Proteomes" id="UP000650467"/>
    </source>
</evidence>
<feature type="chain" id="PRO_5032904563" description="Serine aminopeptidase S33 domain-containing protein" evidence="3">
    <location>
        <begin position="20"/>
        <end position="506"/>
    </location>
</feature>
<dbReference type="InterPro" id="IPR050261">
    <property type="entry name" value="FrsA_esterase"/>
</dbReference>
<comment type="caution">
    <text evidence="5">The sequence shown here is derived from an EMBL/GenBank/DDBJ whole genome shotgun (WGS) entry which is preliminary data.</text>
</comment>
<organism evidence="5 6">
    <name type="scientific">Chlamydomonas incerta</name>
    <dbReference type="NCBI Taxonomy" id="51695"/>
    <lineage>
        <taxon>Eukaryota</taxon>
        <taxon>Viridiplantae</taxon>
        <taxon>Chlorophyta</taxon>
        <taxon>core chlorophytes</taxon>
        <taxon>Chlorophyceae</taxon>
        <taxon>CS clade</taxon>
        <taxon>Chlamydomonadales</taxon>
        <taxon>Chlamydomonadaceae</taxon>
        <taxon>Chlamydomonas</taxon>
    </lineage>
</organism>
<keyword evidence="1" id="KW-0378">Hydrolase</keyword>
<proteinExistence type="predicted"/>
<keyword evidence="6" id="KW-1185">Reference proteome</keyword>
<feature type="compositionally biased region" description="Low complexity" evidence="2">
    <location>
        <begin position="435"/>
        <end position="447"/>
    </location>
</feature>
<dbReference type="GO" id="GO:0016788">
    <property type="term" value="F:hydrolase activity, acting on ester bonds"/>
    <property type="evidence" value="ECO:0007669"/>
    <property type="project" value="UniProtKB-ARBA"/>
</dbReference>
<protein>
    <recommendedName>
        <fullName evidence="4">Serine aminopeptidase S33 domain-containing protein</fullName>
    </recommendedName>
</protein>
<dbReference type="PANTHER" id="PTHR22946:SF9">
    <property type="entry name" value="POLYKETIDE TRANSFERASE AF380"/>
    <property type="match status" value="1"/>
</dbReference>